<comment type="subcellular location">
    <subcellularLocation>
        <location evidence="1">Membrane</location>
    </subcellularLocation>
</comment>
<dbReference type="PROSITE" id="PS51296">
    <property type="entry name" value="RIESKE"/>
    <property type="match status" value="1"/>
</dbReference>
<name>A0A0A1ZHV0_PROMR</name>
<keyword evidence="8" id="KW-0411">Iron-sulfur</keyword>
<dbReference type="OrthoDB" id="477744at2"/>
<evidence type="ECO:0000313" key="11">
    <source>
        <dbReference type="EMBL" id="KGF87808.1"/>
    </source>
</evidence>
<evidence type="ECO:0000313" key="12">
    <source>
        <dbReference type="Proteomes" id="UP000030598"/>
    </source>
</evidence>
<keyword evidence="3" id="KW-0001">2Fe-2S</keyword>
<dbReference type="InterPro" id="IPR044043">
    <property type="entry name" value="VanA_C_cat"/>
</dbReference>
<evidence type="ECO:0000256" key="1">
    <source>
        <dbReference type="ARBA" id="ARBA00004370"/>
    </source>
</evidence>
<dbReference type="EMBL" id="JNAH01000004">
    <property type="protein sequence ID" value="KGF87808.1"/>
    <property type="molecule type" value="Genomic_DNA"/>
</dbReference>
<dbReference type="Proteomes" id="UP000030598">
    <property type="component" value="Unassembled WGS sequence"/>
</dbReference>
<keyword evidence="9" id="KW-0472">Membrane</keyword>
<keyword evidence="2" id="KW-0812">Transmembrane</keyword>
<dbReference type="CDD" id="cd03469">
    <property type="entry name" value="Rieske_RO_Alpha_N"/>
    <property type="match status" value="1"/>
</dbReference>
<dbReference type="Gene3D" id="2.102.10.10">
    <property type="entry name" value="Rieske [2Fe-2S] iron-sulphur domain"/>
    <property type="match status" value="1"/>
</dbReference>
<dbReference type="PANTHER" id="PTHR21266">
    <property type="entry name" value="IRON-SULFUR DOMAIN CONTAINING PROTEIN"/>
    <property type="match status" value="1"/>
</dbReference>
<dbReference type="Pfam" id="PF00355">
    <property type="entry name" value="Rieske"/>
    <property type="match status" value="1"/>
</dbReference>
<dbReference type="GO" id="GO:0004497">
    <property type="term" value="F:monooxygenase activity"/>
    <property type="evidence" value="ECO:0007669"/>
    <property type="project" value="UniProtKB-ARBA"/>
</dbReference>
<evidence type="ECO:0000256" key="8">
    <source>
        <dbReference type="ARBA" id="ARBA00023014"/>
    </source>
</evidence>
<dbReference type="GO" id="GO:0005737">
    <property type="term" value="C:cytoplasm"/>
    <property type="evidence" value="ECO:0007669"/>
    <property type="project" value="TreeGrafter"/>
</dbReference>
<evidence type="ECO:0000256" key="3">
    <source>
        <dbReference type="ARBA" id="ARBA00022714"/>
    </source>
</evidence>
<dbReference type="PANTHER" id="PTHR21266:SF32">
    <property type="entry name" value="CHOLESTEROL 7-DESATURASE NVD"/>
    <property type="match status" value="1"/>
</dbReference>
<evidence type="ECO:0000256" key="9">
    <source>
        <dbReference type="ARBA" id="ARBA00023136"/>
    </source>
</evidence>
<evidence type="ECO:0000256" key="4">
    <source>
        <dbReference type="ARBA" id="ARBA00022723"/>
    </source>
</evidence>
<keyword evidence="5" id="KW-1133">Transmembrane helix</keyword>
<sequence>MENRQINFFKSKDFNTVLKPFKKGTVVKIDSIDIRENKNELKIGLFGWYAICPSKELKKNKLHYFSLYDEPLVLYRDENKNVRCIKNICPHRGASFFGGTISDGVITCPYHGAKFSSGGSCQNLDRITCSHIIDNNYDNYAKRIHLSQYKALEKNGYIFVHFSKKSDTDLKNISEDSPISNYELSENGFLHADYVYEEVLVDFKCDWSRIIENHLDILHLFWVHGDTIPDKDVNKNVLVSFNQKINVTPKYIESIYYYKNDPTKEFIRIKYIPPGRILIYKGNPSEARYLQVLDHIPLGNNKARVIVRHYRKFLKNKLINNLMLFQENQRKIFYKIFDEDYMILKTQTFNHNMGFISKDEIKLLGEDRIINYFWKWYKKSEDKDEPWKNTNETQNINVYDEVILKYPPEIKNLEIINNIDIIRKTFLRFAAPLIFFMLII</sequence>
<organism evidence="11 12">
    <name type="scientific">Prochlorococcus marinus str. GP2</name>
    <dbReference type="NCBI Taxonomy" id="59925"/>
    <lineage>
        <taxon>Bacteria</taxon>
        <taxon>Bacillati</taxon>
        <taxon>Cyanobacteriota</taxon>
        <taxon>Cyanophyceae</taxon>
        <taxon>Synechococcales</taxon>
        <taxon>Prochlorococcaceae</taxon>
        <taxon>Prochlorococcus</taxon>
    </lineage>
</organism>
<dbReference type="GO" id="GO:0051537">
    <property type="term" value="F:2 iron, 2 sulfur cluster binding"/>
    <property type="evidence" value="ECO:0007669"/>
    <property type="project" value="UniProtKB-KW"/>
</dbReference>
<dbReference type="InterPro" id="IPR017941">
    <property type="entry name" value="Rieske_2Fe-2S"/>
</dbReference>
<keyword evidence="7" id="KW-0408">Iron</keyword>
<dbReference type="GO" id="GO:0016705">
    <property type="term" value="F:oxidoreductase activity, acting on paired donors, with incorporation or reduction of molecular oxygen"/>
    <property type="evidence" value="ECO:0007669"/>
    <property type="project" value="UniProtKB-ARBA"/>
</dbReference>
<dbReference type="SUPFAM" id="SSF55961">
    <property type="entry name" value="Bet v1-like"/>
    <property type="match status" value="1"/>
</dbReference>
<dbReference type="Gene3D" id="3.90.380.10">
    <property type="entry name" value="Naphthalene 1,2-dioxygenase Alpha Subunit, Chain A, domain 1"/>
    <property type="match status" value="1"/>
</dbReference>
<evidence type="ECO:0000259" key="10">
    <source>
        <dbReference type="PROSITE" id="PS51296"/>
    </source>
</evidence>
<evidence type="ECO:0000256" key="2">
    <source>
        <dbReference type="ARBA" id="ARBA00022692"/>
    </source>
</evidence>
<protein>
    <submittedName>
        <fullName evidence="11">Chlorophyll a</fullName>
        <ecNumber evidence="11">1.14.13.-</ecNumber>
    </submittedName>
</protein>
<dbReference type="STRING" id="59925.EU91_0841"/>
<dbReference type="GO" id="GO:0016020">
    <property type="term" value="C:membrane"/>
    <property type="evidence" value="ECO:0007669"/>
    <property type="project" value="UniProtKB-SubCell"/>
</dbReference>
<evidence type="ECO:0000256" key="7">
    <source>
        <dbReference type="ARBA" id="ARBA00023004"/>
    </source>
</evidence>
<keyword evidence="6 11" id="KW-0560">Oxidoreductase</keyword>
<keyword evidence="4" id="KW-0479">Metal-binding</keyword>
<dbReference type="eggNOG" id="COG4638">
    <property type="taxonomic scope" value="Bacteria"/>
</dbReference>
<evidence type="ECO:0000256" key="5">
    <source>
        <dbReference type="ARBA" id="ARBA00022989"/>
    </source>
</evidence>
<dbReference type="Pfam" id="PF19112">
    <property type="entry name" value="VanA_C"/>
    <property type="match status" value="1"/>
</dbReference>
<dbReference type="GO" id="GO:0046872">
    <property type="term" value="F:metal ion binding"/>
    <property type="evidence" value="ECO:0007669"/>
    <property type="project" value="UniProtKB-KW"/>
</dbReference>
<evidence type="ECO:0000256" key="6">
    <source>
        <dbReference type="ARBA" id="ARBA00023002"/>
    </source>
</evidence>
<dbReference type="EC" id="1.14.13.-" evidence="11"/>
<proteinExistence type="predicted"/>
<accession>A0A0A1ZHV0</accession>
<dbReference type="SUPFAM" id="SSF50022">
    <property type="entry name" value="ISP domain"/>
    <property type="match status" value="1"/>
</dbReference>
<gene>
    <name evidence="11" type="ORF">EU91_0841</name>
</gene>
<feature type="domain" description="Rieske" evidence="10">
    <location>
        <begin position="48"/>
        <end position="160"/>
    </location>
</feature>
<comment type="caution">
    <text evidence="11">The sequence shown here is derived from an EMBL/GenBank/DDBJ whole genome shotgun (WGS) entry which is preliminary data.</text>
</comment>
<reference evidence="12" key="1">
    <citation type="journal article" date="2014" name="Sci. Data">
        <title>Genomes of diverse isolates of the marine cyanobacterium Prochlorococcus.</title>
        <authorList>
            <person name="Biller S."/>
            <person name="Berube P."/>
            <person name="Thompson J."/>
            <person name="Kelly L."/>
            <person name="Roggensack S."/>
            <person name="Awad L."/>
            <person name="Roache-Johnson K."/>
            <person name="Ding H."/>
            <person name="Giovannoni S.J."/>
            <person name="Moore L.R."/>
            <person name="Chisholm S.W."/>
        </authorList>
    </citation>
    <scope>NUCLEOTIDE SEQUENCE [LARGE SCALE GENOMIC DNA]</scope>
    <source>
        <strain evidence="12">GP2</strain>
    </source>
</reference>
<dbReference type="InterPro" id="IPR050584">
    <property type="entry name" value="Cholesterol_7-desaturase"/>
</dbReference>
<dbReference type="AlphaFoldDB" id="A0A0A1ZHV0"/>
<dbReference type="InterPro" id="IPR036922">
    <property type="entry name" value="Rieske_2Fe-2S_sf"/>
</dbReference>
<dbReference type="RefSeq" id="WP_032524349.1">
    <property type="nucleotide sequence ID" value="NZ_CP138934.1"/>
</dbReference>